<proteinExistence type="predicted"/>
<accession>A0ABR3SB41</accession>
<reference evidence="2 3" key="1">
    <citation type="submission" date="2024-02" db="EMBL/GenBank/DDBJ databases">
        <title>De novo assembly and annotation of 12 fungi associated with fruit tree decline syndrome in Ontario, Canada.</title>
        <authorList>
            <person name="Sulman M."/>
            <person name="Ellouze W."/>
            <person name="Ilyukhin E."/>
        </authorList>
    </citation>
    <scope>NUCLEOTIDE SEQUENCE [LARGE SCALE GENOMIC DNA]</scope>
    <source>
        <strain evidence="2 3">M1-105</strain>
    </source>
</reference>
<dbReference type="EMBL" id="JAJVDC020000304">
    <property type="protein sequence ID" value="KAL1615594.1"/>
    <property type="molecule type" value="Genomic_DNA"/>
</dbReference>
<comment type="caution">
    <text evidence="2">The sequence shown here is derived from an EMBL/GenBank/DDBJ whole genome shotgun (WGS) entry which is preliminary data.</text>
</comment>
<protein>
    <submittedName>
        <fullName evidence="2">Uncharacterized protein</fullName>
    </submittedName>
</protein>
<feature type="region of interest" description="Disordered" evidence="1">
    <location>
        <begin position="19"/>
        <end position="38"/>
    </location>
</feature>
<feature type="non-terminal residue" evidence="2">
    <location>
        <position position="1"/>
    </location>
</feature>
<evidence type="ECO:0000313" key="2">
    <source>
        <dbReference type="EMBL" id="KAL1615594.1"/>
    </source>
</evidence>
<gene>
    <name evidence="2" type="ORF">SLS56_011745</name>
</gene>
<organism evidence="2 3">
    <name type="scientific">Neofusicoccum ribis</name>
    <dbReference type="NCBI Taxonomy" id="45134"/>
    <lineage>
        <taxon>Eukaryota</taxon>
        <taxon>Fungi</taxon>
        <taxon>Dikarya</taxon>
        <taxon>Ascomycota</taxon>
        <taxon>Pezizomycotina</taxon>
        <taxon>Dothideomycetes</taxon>
        <taxon>Dothideomycetes incertae sedis</taxon>
        <taxon>Botryosphaeriales</taxon>
        <taxon>Botryosphaeriaceae</taxon>
        <taxon>Neofusicoccum</taxon>
    </lineage>
</organism>
<dbReference type="Proteomes" id="UP001521116">
    <property type="component" value="Unassembled WGS sequence"/>
</dbReference>
<evidence type="ECO:0000256" key="1">
    <source>
        <dbReference type="SAM" id="MobiDB-lite"/>
    </source>
</evidence>
<sequence length="540" mass="61766">TRNTPELKIVSVVDGKGQAKLEGSNGQLRPGERKDPSMILLQHPTPEQSRQDGSGVQPEVLAKRFPLKEACRILAEDEDFEVTHNAPFRSQVVFHRFEPIYDEQGVALYDWDLPLFRTDSARTRAYTHTVDRVLTLKPALPFEIVDTIESSLEEPEPLESLTDAPVFLKNDKTVLEVHALIPLSDVAATAAALSKQIQVTAPGTTAVIYPWKHPFLPASRRDFWRLWQRLVTRNERPSHSIALFLDVDAAPTTSFDRQDLSLIAAEWQTIDSPTLVTRMGVEHAVPMWRAHHSTRHGVSRPEHEGLPPEAVMQRERLVGPDARFFEDPPAWRPLTGAEGGASDDAHPVFFLTGGEDAEGRRPKDVMDLMMSEIDDPDEFAYPSPYVFVEWEREDDGGAEEMLEIGVRCHDANMGRAGFEHMIFVDRQTFEDKKVLYAKYERPLPEAEEEDQHREILADESLDEKAKYQAGLERYKEGLKVTRTTILDCELHMIWMQLSTANSDWEEQFCGQEDEWEFYERRFGSDEEKRMAFETWNHAGW</sequence>
<keyword evidence="3" id="KW-1185">Reference proteome</keyword>
<name>A0ABR3SB41_9PEZI</name>
<evidence type="ECO:0000313" key="3">
    <source>
        <dbReference type="Proteomes" id="UP001521116"/>
    </source>
</evidence>